<evidence type="ECO:0000313" key="7">
    <source>
        <dbReference type="EMBL" id="NYE71198.1"/>
    </source>
</evidence>
<keyword evidence="8" id="KW-1185">Reference proteome</keyword>
<evidence type="ECO:0000259" key="6">
    <source>
        <dbReference type="PROSITE" id="PS50893"/>
    </source>
</evidence>
<dbReference type="InterPro" id="IPR027417">
    <property type="entry name" value="P-loop_NTPase"/>
</dbReference>
<evidence type="ECO:0000256" key="5">
    <source>
        <dbReference type="ARBA" id="ARBA00023251"/>
    </source>
</evidence>
<dbReference type="InterPro" id="IPR050763">
    <property type="entry name" value="ABC_transporter_ATP-binding"/>
</dbReference>
<dbReference type="InterPro" id="IPR003439">
    <property type="entry name" value="ABC_transporter-like_ATP-bd"/>
</dbReference>
<dbReference type="GO" id="GO:0046677">
    <property type="term" value="P:response to antibiotic"/>
    <property type="evidence" value="ECO:0007669"/>
    <property type="project" value="UniProtKB-KW"/>
</dbReference>
<evidence type="ECO:0000256" key="4">
    <source>
        <dbReference type="ARBA" id="ARBA00022840"/>
    </source>
</evidence>
<keyword evidence="4 7" id="KW-0067">ATP-binding</keyword>
<dbReference type="CDD" id="cd03230">
    <property type="entry name" value="ABC_DR_subfamily_A"/>
    <property type="match status" value="1"/>
</dbReference>
<comment type="subcellular location">
    <subcellularLocation>
        <location evidence="1">Cell membrane</location>
        <topology evidence="1">Peripheral membrane protein</topology>
    </subcellularLocation>
</comment>
<dbReference type="Pfam" id="PF00005">
    <property type="entry name" value="ABC_tran"/>
    <property type="match status" value="1"/>
</dbReference>
<dbReference type="GO" id="GO:0005886">
    <property type="term" value="C:plasma membrane"/>
    <property type="evidence" value="ECO:0007669"/>
    <property type="project" value="UniProtKB-SubCell"/>
</dbReference>
<evidence type="ECO:0000313" key="8">
    <source>
        <dbReference type="Proteomes" id="UP000569914"/>
    </source>
</evidence>
<sequence>MNASEPALALTGVRKSYGPVTAVRGVDLRIEPGEIVALLGPNGAGKSTLNEMILGLIRPDAGRVRVFGSDPLTAVRDGRVGAMLQAGALLSDCTVRELLGLMHGLYAHPLPLDEVIERAELAGFLKTRTERLSGGQAQRVRYALALLPDPELMILDEPTVAMDVELRRRFWTSMRDVTAGDRTVLFATHYLEEADQAADRIVVLAAGSVVADGSGDMIKSRVSGKIIGLAADPALDLELISALPGVVRVARVGARLELTCDDSDRALRALLERQPAAREIEVTAASLEDAFLALTTEERVA</sequence>
<dbReference type="AlphaFoldDB" id="A0A7Y9I6U5"/>
<protein>
    <submittedName>
        <fullName evidence="7">ABC-2 type transport system ATP-binding protein</fullName>
    </submittedName>
</protein>
<dbReference type="PANTHER" id="PTHR42711">
    <property type="entry name" value="ABC TRANSPORTER ATP-BINDING PROTEIN"/>
    <property type="match status" value="1"/>
</dbReference>
<reference evidence="7 8" key="1">
    <citation type="submission" date="2020-07" db="EMBL/GenBank/DDBJ databases">
        <title>Sequencing the genomes of 1000 actinobacteria strains.</title>
        <authorList>
            <person name="Klenk H.-P."/>
        </authorList>
    </citation>
    <scope>NUCLEOTIDE SEQUENCE [LARGE SCALE GENOMIC DNA]</scope>
    <source>
        <strain evidence="7 8">DSM 22083</strain>
    </source>
</reference>
<evidence type="ECO:0000256" key="1">
    <source>
        <dbReference type="ARBA" id="ARBA00004202"/>
    </source>
</evidence>
<keyword evidence="5" id="KW-0046">Antibiotic resistance</keyword>
<name>A0A7Y9I6U5_9ACTN</name>
<keyword evidence="2" id="KW-0813">Transport</keyword>
<dbReference type="RefSeq" id="WP_312878982.1">
    <property type="nucleotide sequence ID" value="NZ_JACCBU010000001.1"/>
</dbReference>
<dbReference type="SMART" id="SM00382">
    <property type="entry name" value="AAA"/>
    <property type="match status" value="1"/>
</dbReference>
<dbReference type="InterPro" id="IPR003593">
    <property type="entry name" value="AAA+_ATPase"/>
</dbReference>
<comment type="caution">
    <text evidence="7">The sequence shown here is derived from an EMBL/GenBank/DDBJ whole genome shotgun (WGS) entry which is preliminary data.</text>
</comment>
<evidence type="ECO:0000256" key="3">
    <source>
        <dbReference type="ARBA" id="ARBA00022741"/>
    </source>
</evidence>
<evidence type="ECO:0000256" key="2">
    <source>
        <dbReference type="ARBA" id="ARBA00022448"/>
    </source>
</evidence>
<dbReference type="PROSITE" id="PS50893">
    <property type="entry name" value="ABC_TRANSPORTER_2"/>
    <property type="match status" value="1"/>
</dbReference>
<dbReference type="Gene3D" id="3.40.50.300">
    <property type="entry name" value="P-loop containing nucleotide triphosphate hydrolases"/>
    <property type="match status" value="1"/>
</dbReference>
<gene>
    <name evidence="7" type="ORF">BKA15_002527</name>
</gene>
<accession>A0A7Y9I6U5</accession>
<dbReference type="GO" id="GO:0005524">
    <property type="term" value="F:ATP binding"/>
    <property type="evidence" value="ECO:0007669"/>
    <property type="project" value="UniProtKB-KW"/>
</dbReference>
<dbReference type="Proteomes" id="UP000569914">
    <property type="component" value="Unassembled WGS sequence"/>
</dbReference>
<feature type="domain" description="ABC transporter" evidence="6">
    <location>
        <begin position="8"/>
        <end position="231"/>
    </location>
</feature>
<dbReference type="EMBL" id="JACCBU010000001">
    <property type="protein sequence ID" value="NYE71198.1"/>
    <property type="molecule type" value="Genomic_DNA"/>
</dbReference>
<organism evidence="7 8">
    <name type="scientific">Microlunatus parietis</name>
    <dbReference type="NCBI Taxonomy" id="682979"/>
    <lineage>
        <taxon>Bacteria</taxon>
        <taxon>Bacillati</taxon>
        <taxon>Actinomycetota</taxon>
        <taxon>Actinomycetes</taxon>
        <taxon>Propionibacteriales</taxon>
        <taxon>Propionibacteriaceae</taxon>
        <taxon>Microlunatus</taxon>
    </lineage>
</organism>
<dbReference type="PANTHER" id="PTHR42711:SF17">
    <property type="entry name" value="ABC TRANSPORTER ATP-BINDING PROTEIN"/>
    <property type="match status" value="1"/>
</dbReference>
<proteinExistence type="predicted"/>
<keyword evidence="3" id="KW-0547">Nucleotide-binding</keyword>
<dbReference type="SUPFAM" id="SSF52540">
    <property type="entry name" value="P-loop containing nucleoside triphosphate hydrolases"/>
    <property type="match status" value="1"/>
</dbReference>
<dbReference type="GO" id="GO:0016887">
    <property type="term" value="F:ATP hydrolysis activity"/>
    <property type="evidence" value="ECO:0007669"/>
    <property type="project" value="InterPro"/>
</dbReference>